<evidence type="ECO:0000256" key="13">
    <source>
        <dbReference type="SAM" id="SignalP"/>
    </source>
</evidence>
<evidence type="ECO:0000256" key="6">
    <source>
        <dbReference type="ARBA" id="ARBA00022777"/>
    </source>
</evidence>
<evidence type="ECO:0000256" key="12">
    <source>
        <dbReference type="PROSITE-ProRule" id="PRU00169"/>
    </source>
</evidence>
<keyword evidence="6" id="KW-0418">Kinase</keyword>
<dbReference type="SUPFAM" id="SSF52172">
    <property type="entry name" value="CheY-like"/>
    <property type="match status" value="1"/>
</dbReference>
<dbReference type="PROSITE" id="PS00041">
    <property type="entry name" value="HTH_ARAC_FAMILY_1"/>
    <property type="match status" value="1"/>
</dbReference>
<keyword evidence="11" id="KW-0804">Transcription</keyword>
<dbReference type="SMART" id="SM00388">
    <property type="entry name" value="HisKA"/>
    <property type="match status" value="1"/>
</dbReference>
<dbReference type="FunFam" id="3.30.565.10:FF:000037">
    <property type="entry name" value="Hybrid sensor histidine kinase/response regulator"/>
    <property type="match status" value="1"/>
</dbReference>
<keyword evidence="18" id="KW-1185">Reference proteome</keyword>
<dbReference type="InterPro" id="IPR005467">
    <property type="entry name" value="His_kinase_dom"/>
</dbReference>
<dbReference type="PANTHER" id="PTHR43547">
    <property type="entry name" value="TWO-COMPONENT HISTIDINE KINASE"/>
    <property type="match status" value="1"/>
</dbReference>
<evidence type="ECO:0000313" key="17">
    <source>
        <dbReference type="EMBL" id="MVM33184.1"/>
    </source>
</evidence>
<dbReference type="PROSITE" id="PS50109">
    <property type="entry name" value="HIS_KIN"/>
    <property type="match status" value="1"/>
</dbReference>
<evidence type="ECO:0000259" key="14">
    <source>
        <dbReference type="PROSITE" id="PS01124"/>
    </source>
</evidence>
<keyword evidence="5" id="KW-0547">Nucleotide-binding</keyword>
<dbReference type="InterPro" id="IPR018062">
    <property type="entry name" value="HTH_AraC-typ_CS"/>
</dbReference>
<dbReference type="PROSITE" id="PS01124">
    <property type="entry name" value="HTH_ARAC_FAMILY_2"/>
    <property type="match status" value="1"/>
</dbReference>
<evidence type="ECO:0000256" key="4">
    <source>
        <dbReference type="ARBA" id="ARBA00022679"/>
    </source>
</evidence>
<dbReference type="FunFam" id="2.60.40.10:FF:000791">
    <property type="entry name" value="Two-component system sensor histidine kinase/response regulator"/>
    <property type="match status" value="1"/>
</dbReference>
<dbReference type="EC" id="2.7.13.3" evidence="2"/>
<dbReference type="CDD" id="cd16922">
    <property type="entry name" value="HATPase_EvgS-ArcB-TorS-like"/>
    <property type="match status" value="1"/>
</dbReference>
<dbReference type="SUPFAM" id="SSF55874">
    <property type="entry name" value="ATPase domain of HSP90 chaperone/DNA topoisomerase II/histidine kinase"/>
    <property type="match status" value="1"/>
</dbReference>
<dbReference type="Proteomes" id="UP000436006">
    <property type="component" value="Unassembled WGS sequence"/>
</dbReference>
<protein>
    <recommendedName>
        <fullName evidence="2">histidine kinase</fullName>
        <ecNumber evidence="2">2.7.13.3</ecNumber>
    </recommendedName>
</protein>
<dbReference type="GO" id="GO:0043565">
    <property type="term" value="F:sequence-specific DNA binding"/>
    <property type="evidence" value="ECO:0007669"/>
    <property type="project" value="InterPro"/>
</dbReference>
<keyword evidence="10" id="KW-0238">DNA-binding</keyword>
<evidence type="ECO:0000256" key="7">
    <source>
        <dbReference type="ARBA" id="ARBA00022840"/>
    </source>
</evidence>
<dbReference type="Pfam" id="PF07494">
    <property type="entry name" value="Reg_prop"/>
    <property type="match status" value="5"/>
</dbReference>
<dbReference type="SMART" id="SM00387">
    <property type="entry name" value="HATPase_c"/>
    <property type="match status" value="1"/>
</dbReference>
<accession>A0A7K1SHJ1</accession>
<dbReference type="Gene3D" id="1.10.10.60">
    <property type="entry name" value="Homeodomain-like"/>
    <property type="match status" value="1"/>
</dbReference>
<dbReference type="InterPro" id="IPR001789">
    <property type="entry name" value="Sig_transdc_resp-reg_receiver"/>
</dbReference>
<dbReference type="InterPro" id="IPR009057">
    <property type="entry name" value="Homeodomain-like_sf"/>
</dbReference>
<dbReference type="SUPFAM" id="SSF47384">
    <property type="entry name" value="Homodimeric domain of signal transducing histidine kinase"/>
    <property type="match status" value="1"/>
</dbReference>
<dbReference type="InterPro" id="IPR018060">
    <property type="entry name" value="HTH_AraC"/>
</dbReference>
<dbReference type="InterPro" id="IPR036890">
    <property type="entry name" value="HATPase_C_sf"/>
</dbReference>
<evidence type="ECO:0000313" key="18">
    <source>
        <dbReference type="Proteomes" id="UP000436006"/>
    </source>
</evidence>
<dbReference type="InterPro" id="IPR004358">
    <property type="entry name" value="Sig_transdc_His_kin-like_C"/>
</dbReference>
<feature type="signal peptide" evidence="13">
    <location>
        <begin position="1"/>
        <end position="22"/>
    </location>
</feature>
<keyword evidence="3 12" id="KW-0597">Phosphoprotein</keyword>
<dbReference type="InterPro" id="IPR003661">
    <property type="entry name" value="HisK_dim/P_dom"/>
</dbReference>
<gene>
    <name evidence="17" type="ORF">GO755_24300</name>
</gene>
<feature type="domain" description="Response regulatory" evidence="16">
    <location>
        <begin position="1105"/>
        <end position="1220"/>
    </location>
</feature>
<dbReference type="Gene3D" id="3.30.565.10">
    <property type="entry name" value="Histidine kinase-like ATPase, C-terminal domain"/>
    <property type="match status" value="1"/>
</dbReference>
<name>A0A7K1SHJ1_9BACT</name>
<feature type="modified residue" description="4-aspartylphosphate" evidence="12">
    <location>
        <position position="1153"/>
    </location>
</feature>
<dbReference type="Gene3D" id="2.60.40.10">
    <property type="entry name" value="Immunoglobulins"/>
    <property type="match status" value="1"/>
</dbReference>
<proteinExistence type="predicted"/>
<dbReference type="PANTHER" id="PTHR43547:SF2">
    <property type="entry name" value="HYBRID SIGNAL TRANSDUCTION HISTIDINE KINASE C"/>
    <property type="match status" value="1"/>
</dbReference>
<evidence type="ECO:0000256" key="1">
    <source>
        <dbReference type="ARBA" id="ARBA00000085"/>
    </source>
</evidence>
<evidence type="ECO:0000256" key="3">
    <source>
        <dbReference type="ARBA" id="ARBA00022553"/>
    </source>
</evidence>
<dbReference type="EMBL" id="WPIN01000010">
    <property type="protein sequence ID" value="MVM33184.1"/>
    <property type="molecule type" value="Genomic_DNA"/>
</dbReference>
<dbReference type="GO" id="GO:0005524">
    <property type="term" value="F:ATP binding"/>
    <property type="evidence" value="ECO:0007669"/>
    <property type="project" value="UniProtKB-KW"/>
</dbReference>
<dbReference type="SMART" id="SM00342">
    <property type="entry name" value="HTH_ARAC"/>
    <property type="match status" value="1"/>
</dbReference>
<dbReference type="Gene3D" id="2.130.10.10">
    <property type="entry name" value="YVTN repeat-like/Quinoprotein amine dehydrogenase"/>
    <property type="match status" value="2"/>
</dbReference>
<dbReference type="Gene3D" id="3.40.50.2300">
    <property type="match status" value="1"/>
</dbReference>
<comment type="catalytic activity">
    <reaction evidence="1">
        <text>ATP + protein L-histidine = ADP + protein N-phospho-L-histidine.</text>
        <dbReference type="EC" id="2.7.13.3"/>
    </reaction>
</comment>
<keyword evidence="13" id="KW-0732">Signal</keyword>
<dbReference type="InterPro" id="IPR011006">
    <property type="entry name" value="CheY-like_superfamily"/>
</dbReference>
<dbReference type="InterPro" id="IPR015943">
    <property type="entry name" value="WD40/YVTN_repeat-like_dom_sf"/>
</dbReference>
<comment type="caution">
    <text evidence="17">The sequence shown here is derived from an EMBL/GenBank/DDBJ whole genome shotgun (WGS) entry which is preliminary data.</text>
</comment>
<evidence type="ECO:0000256" key="2">
    <source>
        <dbReference type="ARBA" id="ARBA00012438"/>
    </source>
</evidence>
<dbReference type="InterPro" id="IPR013783">
    <property type="entry name" value="Ig-like_fold"/>
</dbReference>
<keyword evidence="4" id="KW-0808">Transferase</keyword>
<evidence type="ECO:0000256" key="10">
    <source>
        <dbReference type="ARBA" id="ARBA00023125"/>
    </source>
</evidence>
<dbReference type="GO" id="GO:0003700">
    <property type="term" value="F:DNA-binding transcription factor activity"/>
    <property type="evidence" value="ECO:0007669"/>
    <property type="project" value="InterPro"/>
</dbReference>
<evidence type="ECO:0000259" key="16">
    <source>
        <dbReference type="PROSITE" id="PS50110"/>
    </source>
</evidence>
<dbReference type="Pfam" id="PF00512">
    <property type="entry name" value="HisKA"/>
    <property type="match status" value="1"/>
</dbReference>
<dbReference type="CDD" id="cd17574">
    <property type="entry name" value="REC_OmpR"/>
    <property type="match status" value="1"/>
</dbReference>
<dbReference type="Pfam" id="PF00072">
    <property type="entry name" value="Response_reg"/>
    <property type="match status" value="1"/>
</dbReference>
<dbReference type="Pfam" id="PF02518">
    <property type="entry name" value="HATPase_c"/>
    <property type="match status" value="1"/>
</dbReference>
<sequence length="1364" mass="154319">MRFGCLIILISWLLKPWLPAQAQANFQLLNTGDGLSHSTIHDLLQDQKGFLWLATADGLDRYDGQSFQVYRRSQRDPKSLSSNEVTCLFEDKQGRLWVGTRSGGLSQLDNTGIHFDHLVRTSTGVNISTATITALDQDRSGKIWATTNELGLLWINPATREVNQLSSDKYHLPKTRPFTVCPDHDGNIWIGYEAGVVVKMRLSDYHVQTYQVPIRNAVSTGNVMTLLCDSRGQLLAGTQGWGLFRYNPAQDSFSSIYYQERTIEGVNFARSLFEDATGKYWLGTDDGVLVSAQADFGQPTHYRAEPTVRNSLSTHAILCIRGDRQGNIWMGTWEGGLNVWFARPSLFEQYTHQIGQPNSLMTPQVSSVSADKQGNVWLGSTQGLTYLNRKTNTFRHFKHRPGDPTSLAGNDVTFLNSLSDRTLLVSIWNKGTDVMDTETGRVLRHITQLHPEQIHSVLPTGSHKAWVATNRGTLWQLDTKTWQIEPVNGFTRTNNSFRTVLEGSDSTLWIGTLGRGLIEWRRRTGQIRRHHFTLPDGLDDSHVTCLLEDRQHRLWVGSLGGLHRFNTSRQRFELISTDNGLSNDAIMSLSQDQRGNIWAATNDGLCQLNEAGQVVRTYRKSDGLPGNDFTEKAVSQSPDGTLFWGGKYGLTVFNPVRFETNAQPFPVYITGMKLFNRAVVPGAADSPLTRNLPDTKSITLRHDQTVMTFDFATVAFQAHRNIRYAYRLDGFEKAWNFVGPQQSATYTNLDPGTYSFRVKAATSDDFAKASETVLQLIVLPPWYRTYWAYFLYAGLVASLLMLIRRMIQIREGYKTELRIEHIETEKARELDRLRSGFFTNISHEFRTPLTLILTPLEQFLSDRAPDPRRLWFQTMHQNANRLLRLINQLLDLSKLESGLLRPEINRQDVLEFVRRVVGSFELIAVQQRVTLRVETELTTFPAFFDPDIVEKILYNLIANALKFTAEGGTVTIRCQVRNASESPELLLEVEDTGIGIPTNHVTHIFDRFYQVNGQHQLKKAGTGIGLALTRELIELHRGSIQVESQLGVGTVFTVSLPVSELSFPIDWLSNRPADVVPVADKPEIWLETAPNETIPVVHMSSDLPLVLIVEDHDDLRHYLSDCFSQNYRVLQATNGREALEQAEKEVPDLIVSDWLMPDMDGVQLCEAIKTNEKTSHVPLILLTSKSSTESKLQGLSVGADDYVTKPFNVDLLRTRAKNLIQSRQKLREKYGRMIYLQPSDLPIESAEEQFLKKVLSLIETHIADPDLDIQRLERELGMSNTQLYRKLRALTGKGGNDLIRSIRLERARQWLRAGGHQVAETAYLVGFNDPNYFIRAFRKEFGVSPGEYIQSTKSQQDMGDVLKA</sequence>
<keyword evidence="7" id="KW-0067">ATP-binding</keyword>
<evidence type="ECO:0000256" key="5">
    <source>
        <dbReference type="ARBA" id="ARBA00022741"/>
    </source>
</evidence>
<dbReference type="Pfam" id="PF07495">
    <property type="entry name" value="Y_Y_Y"/>
    <property type="match status" value="1"/>
</dbReference>
<keyword evidence="8" id="KW-0902">Two-component regulatory system</keyword>
<evidence type="ECO:0000259" key="15">
    <source>
        <dbReference type="PROSITE" id="PS50109"/>
    </source>
</evidence>
<feature type="chain" id="PRO_5029555894" description="histidine kinase" evidence="13">
    <location>
        <begin position="23"/>
        <end position="1364"/>
    </location>
</feature>
<dbReference type="InterPro" id="IPR003594">
    <property type="entry name" value="HATPase_dom"/>
</dbReference>
<dbReference type="FunFam" id="1.10.287.130:FF:000045">
    <property type="entry name" value="Two-component system sensor histidine kinase/response regulator"/>
    <property type="match status" value="1"/>
</dbReference>
<evidence type="ECO:0000256" key="11">
    <source>
        <dbReference type="ARBA" id="ARBA00023163"/>
    </source>
</evidence>
<evidence type="ECO:0000256" key="8">
    <source>
        <dbReference type="ARBA" id="ARBA00023012"/>
    </source>
</evidence>
<dbReference type="SUPFAM" id="SSF46689">
    <property type="entry name" value="Homeodomain-like"/>
    <property type="match status" value="1"/>
</dbReference>
<dbReference type="InterPro" id="IPR036097">
    <property type="entry name" value="HisK_dim/P_sf"/>
</dbReference>
<dbReference type="Gene3D" id="1.10.287.130">
    <property type="match status" value="1"/>
</dbReference>
<dbReference type="PROSITE" id="PS50110">
    <property type="entry name" value="RESPONSE_REGULATORY"/>
    <property type="match status" value="1"/>
</dbReference>
<feature type="domain" description="HTH araC/xylS-type" evidence="14">
    <location>
        <begin position="1252"/>
        <end position="1351"/>
    </location>
</feature>
<evidence type="ECO:0000256" key="9">
    <source>
        <dbReference type="ARBA" id="ARBA00023015"/>
    </source>
</evidence>
<dbReference type="CDD" id="cd00082">
    <property type="entry name" value="HisKA"/>
    <property type="match status" value="1"/>
</dbReference>
<feature type="domain" description="Histidine kinase" evidence="15">
    <location>
        <begin position="840"/>
        <end position="1060"/>
    </location>
</feature>
<reference evidence="17 18" key="1">
    <citation type="submission" date="2019-12" db="EMBL/GenBank/DDBJ databases">
        <title>Spirosoma sp. HMF4905 genome sequencing and assembly.</title>
        <authorList>
            <person name="Kang H."/>
            <person name="Cha I."/>
            <person name="Kim H."/>
            <person name="Joh K."/>
        </authorList>
    </citation>
    <scope>NUCLEOTIDE SEQUENCE [LARGE SCALE GENOMIC DNA]</scope>
    <source>
        <strain evidence="17 18">HMF4905</strain>
    </source>
</reference>
<dbReference type="SUPFAM" id="SSF63829">
    <property type="entry name" value="Calcium-dependent phosphotriesterase"/>
    <property type="match status" value="2"/>
</dbReference>
<dbReference type="InterPro" id="IPR011110">
    <property type="entry name" value="Reg_prop"/>
</dbReference>
<dbReference type="RefSeq" id="WP_157587905.1">
    <property type="nucleotide sequence ID" value="NZ_WPIN01000010.1"/>
</dbReference>
<dbReference type="InterPro" id="IPR011123">
    <property type="entry name" value="Y_Y_Y"/>
</dbReference>
<dbReference type="Pfam" id="PF12833">
    <property type="entry name" value="HTH_18"/>
    <property type="match status" value="1"/>
</dbReference>
<organism evidence="17 18">
    <name type="scientific">Spirosoma arboris</name>
    <dbReference type="NCBI Taxonomy" id="2682092"/>
    <lineage>
        <taxon>Bacteria</taxon>
        <taxon>Pseudomonadati</taxon>
        <taxon>Bacteroidota</taxon>
        <taxon>Cytophagia</taxon>
        <taxon>Cytophagales</taxon>
        <taxon>Cytophagaceae</taxon>
        <taxon>Spirosoma</taxon>
    </lineage>
</organism>
<dbReference type="SMART" id="SM00448">
    <property type="entry name" value="REC"/>
    <property type="match status" value="1"/>
</dbReference>
<keyword evidence="9" id="KW-0805">Transcription regulation</keyword>
<dbReference type="GO" id="GO:0000155">
    <property type="term" value="F:phosphorelay sensor kinase activity"/>
    <property type="evidence" value="ECO:0007669"/>
    <property type="project" value="InterPro"/>
</dbReference>
<dbReference type="PRINTS" id="PR00344">
    <property type="entry name" value="BCTRLSENSOR"/>
</dbReference>